<dbReference type="OrthoDB" id="9781996at2"/>
<organism evidence="2 3">
    <name type="scientific">Cohnella faecalis</name>
    <dbReference type="NCBI Taxonomy" id="2315694"/>
    <lineage>
        <taxon>Bacteria</taxon>
        <taxon>Bacillati</taxon>
        <taxon>Bacillota</taxon>
        <taxon>Bacilli</taxon>
        <taxon>Bacillales</taxon>
        <taxon>Paenibacillaceae</taxon>
        <taxon>Cohnella</taxon>
    </lineage>
</organism>
<evidence type="ECO:0008006" key="4">
    <source>
        <dbReference type="Google" id="ProtNLM"/>
    </source>
</evidence>
<dbReference type="AlphaFoldDB" id="A0A398CV76"/>
<dbReference type="EMBL" id="QXJM01000015">
    <property type="protein sequence ID" value="RIE05189.1"/>
    <property type="molecule type" value="Genomic_DNA"/>
</dbReference>
<dbReference type="RefSeq" id="WP_119147569.1">
    <property type="nucleotide sequence ID" value="NZ_JBHSOV010000044.1"/>
</dbReference>
<dbReference type="Pfam" id="PF12730">
    <property type="entry name" value="ABC2_membrane_4"/>
    <property type="match status" value="1"/>
</dbReference>
<name>A0A398CV76_9BACL</name>
<proteinExistence type="predicted"/>
<feature type="transmembrane region" description="Helical" evidence="1">
    <location>
        <begin position="54"/>
        <end position="76"/>
    </location>
</feature>
<accession>A0A398CV76</accession>
<keyword evidence="1" id="KW-0472">Membrane</keyword>
<reference evidence="2 3" key="1">
    <citation type="submission" date="2018-09" db="EMBL/GenBank/DDBJ databases">
        <title>Cohnella cavernae sp. nov., isolated from a karst cave.</title>
        <authorList>
            <person name="Zhu H."/>
        </authorList>
    </citation>
    <scope>NUCLEOTIDE SEQUENCE [LARGE SCALE GENOMIC DNA]</scope>
    <source>
        <strain evidence="2 3">K2E09-144</strain>
    </source>
</reference>
<evidence type="ECO:0000313" key="2">
    <source>
        <dbReference type="EMBL" id="RIE05189.1"/>
    </source>
</evidence>
<keyword evidence="3" id="KW-1185">Reference proteome</keyword>
<comment type="caution">
    <text evidence="2">The sequence shown here is derived from an EMBL/GenBank/DDBJ whole genome shotgun (WGS) entry which is preliminary data.</text>
</comment>
<sequence length="243" mass="26981">MIPMFRSEWLKIRRSVIWLLVAVSPLIASMFGFMDSGVETGERFPWIEALMMMSILHAMLFLPLLTGIYAALVCRYEHAGGGWKTMLSLPVTRTRVYVVKFAVIMMMLAATQALFLLAVIFVGTLHGFSDPVPWKALLVSVAWGWIACLPLAALQLFVSVAFQSFAAPLAVNVVLTLPNILVVNSDTYAPYYPWAQPMLAMLPREAYGDGAFNTISAALPVVILISFLLFFITGWTYFSKKAV</sequence>
<dbReference type="CDD" id="cd21809">
    <property type="entry name" value="ABC-2_lan_permease-like"/>
    <property type="match status" value="1"/>
</dbReference>
<feature type="transmembrane region" description="Helical" evidence="1">
    <location>
        <begin position="97"/>
        <end position="122"/>
    </location>
</feature>
<gene>
    <name evidence="2" type="ORF">D3H35_02125</name>
</gene>
<dbReference type="PANTHER" id="PTHR37305:SF1">
    <property type="entry name" value="MEMBRANE PROTEIN"/>
    <property type="match status" value="1"/>
</dbReference>
<feature type="transmembrane region" description="Helical" evidence="1">
    <location>
        <begin position="211"/>
        <end position="238"/>
    </location>
</feature>
<dbReference type="PANTHER" id="PTHR37305">
    <property type="entry name" value="INTEGRAL MEMBRANE PROTEIN-RELATED"/>
    <property type="match status" value="1"/>
</dbReference>
<protein>
    <recommendedName>
        <fullName evidence="4">ABC transporter permease</fullName>
    </recommendedName>
</protein>
<keyword evidence="1" id="KW-1133">Transmembrane helix</keyword>
<feature type="transmembrane region" description="Helical" evidence="1">
    <location>
        <begin position="16"/>
        <end position="34"/>
    </location>
</feature>
<evidence type="ECO:0000313" key="3">
    <source>
        <dbReference type="Proteomes" id="UP000266340"/>
    </source>
</evidence>
<keyword evidence="1" id="KW-0812">Transmembrane</keyword>
<feature type="transmembrane region" description="Helical" evidence="1">
    <location>
        <begin position="142"/>
        <end position="162"/>
    </location>
</feature>
<evidence type="ECO:0000256" key="1">
    <source>
        <dbReference type="SAM" id="Phobius"/>
    </source>
</evidence>
<dbReference type="Proteomes" id="UP000266340">
    <property type="component" value="Unassembled WGS sequence"/>
</dbReference>
<feature type="transmembrane region" description="Helical" evidence="1">
    <location>
        <begin position="169"/>
        <end position="191"/>
    </location>
</feature>